<proteinExistence type="predicted"/>
<dbReference type="NCBIfam" id="TIGR01484">
    <property type="entry name" value="HAD-SF-IIB"/>
    <property type="match status" value="1"/>
</dbReference>
<dbReference type="EMBL" id="SMBP01000008">
    <property type="protein sequence ID" value="TCU60233.1"/>
    <property type="molecule type" value="Genomic_DNA"/>
</dbReference>
<organism evidence="1 2">
    <name type="scientific">Longicatena caecimuris</name>
    <dbReference type="NCBI Taxonomy" id="1796635"/>
    <lineage>
        <taxon>Bacteria</taxon>
        <taxon>Bacillati</taxon>
        <taxon>Bacillota</taxon>
        <taxon>Erysipelotrichia</taxon>
        <taxon>Erysipelotrichales</taxon>
        <taxon>Erysipelotrichaceae</taxon>
        <taxon>Longicatena</taxon>
    </lineage>
</organism>
<dbReference type="Gene3D" id="3.40.50.1000">
    <property type="entry name" value="HAD superfamily/HAD-like"/>
    <property type="match status" value="1"/>
</dbReference>
<sequence length="261" mass="29663">MEIKAVFFDIDGTFFDHHSNQVLPETMDAIRQLKANGYKVALCSGRAKEMAEQLGVLQLFPWDGYVGGAGVSVYDEQMNIIFEDTFTAAQCERIFALGKEYDICINSHGKYEFMTKPLNAYSKAAFDQFHCQVPIVREWDHEPLVALSAYEKPGFDWHMFDGIEGIEVQHPSLTCVDFMKTSVNKARGIAHLMKYWQLPAHAYLAFGDSMNDLQMIQEAGIGVVMGNGHEELKKHADEVIGPSWEPSLRDYLLMHHYIDDK</sequence>
<accession>A0A4R3TE12</accession>
<dbReference type="InterPro" id="IPR023214">
    <property type="entry name" value="HAD_sf"/>
</dbReference>
<dbReference type="Pfam" id="PF08282">
    <property type="entry name" value="Hydrolase_3"/>
    <property type="match status" value="1"/>
</dbReference>
<dbReference type="GeneID" id="73796709"/>
<comment type="caution">
    <text evidence="1">The sequence shown here is derived from an EMBL/GenBank/DDBJ whole genome shotgun (WGS) entry which is preliminary data.</text>
</comment>
<evidence type="ECO:0000313" key="2">
    <source>
        <dbReference type="Proteomes" id="UP000295773"/>
    </source>
</evidence>
<evidence type="ECO:0000313" key="1">
    <source>
        <dbReference type="EMBL" id="TCU60233.1"/>
    </source>
</evidence>
<reference evidence="1 2" key="1">
    <citation type="submission" date="2019-03" db="EMBL/GenBank/DDBJ databases">
        <title>Genomic Encyclopedia of Type Strains, Phase IV (KMG-IV): sequencing the most valuable type-strain genomes for metagenomic binning, comparative biology and taxonomic classification.</title>
        <authorList>
            <person name="Goeker M."/>
        </authorList>
    </citation>
    <scope>NUCLEOTIDE SEQUENCE [LARGE SCALE GENOMIC DNA]</scope>
    <source>
        <strain evidence="1 2">DSM 29481</strain>
    </source>
</reference>
<dbReference type="SUPFAM" id="SSF56784">
    <property type="entry name" value="HAD-like"/>
    <property type="match status" value="1"/>
</dbReference>
<evidence type="ECO:0008006" key="3">
    <source>
        <dbReference type="Google" id="ProtNLM"/>
    </source>
</evidence>
<dbReference type="GO" id="GO:0000287">
    <property type="term" value="F:magnesium ion binding"/>
    <property type="evidence" value="ECO:0007669"/>
    <property type="project" value="TreeGrafter"/>
</dbReference>
<keyword evidence="2" id="KW-1185">Reference proteome</keyword>
<dbReference type="PANTHER" id="PTHR10000">
    <property type="entry name" value="PHOSPHOSERINE PHOSPHATASE"/>
    <property type="match status" value="1"/>
</dbReference>
<dbReference type="Proteomes" id="UP000295773">
    <property type="component" value="Unassembled WGS sequence"/>
</dbReference>
<dbReference type="RefSeq" id="WP_008690755.1">
    <property type="nucleotide sequence ID" value="NZ_AP024510.1"/>
</dbReference>
<dbReference type="InterPro" id="IPR036412">
    <property type="entry name" value="HAD-like_sf"/>
</dbReference>
<dbReference type="PANTHER" id="PTHR10000:SF25">
    <property type="entry name" value="PHOSPHATASE YKRA-RELATED"/>
    <property type="match status" value="1"/>
</dbReference>
<dbReference type="PROSITE" id="PS01229">
    <property type="entry name" value="COF_2"/>
    <property type="match status" value="1"/>
</dbReference>
<name>A0A4R3TE12_9FIRM</name>
<dbReference type="GO" id="GO:0016791">
    <property type="term" value="F:phosphatase activity"/>
    <property type="evidence" value="ECO:0007669"/>
    <property type="project" value="TreeGrafter"/>
</dbReference>
<dbReference type="AlphaFoldDB" id="A0A4R3TE12"/>
<dbReference type="GO" id="GO:0005829">
    <property type="term" value="C:cytosol"/>
    <property type="evidence" value="ECO:0007669"/>
    <property type="project" value="TreeGrafter"/>
</dbReference>
<dbReference type="Gene3D" id="3.30.1240.10">
    <property type="match status" value="1"/>
</dbReference>
<dbReference type="InterPro" id="IPR006379">
    <property type="entry name" value="HAD-SF_hydro_IIB"/>
</dbReference>
<gene>
    <name evidence="1" type="ORF">EDD61_10892</name>
</gene>
<protein>
    <recommendedName>
        <fullName evidence="3">Cof subfamily protein (Haloacid dehalogenase superfamily)/HAD superfamily hydrolase (TIGR01484 family)</fullName>
    </recommendedName>
</protein>